<feature type="compositionally biased region" description="Polar residues" evidence="1">
    <location>
        <begin position="33"/>
        <end position="53"/>
    </location>
</feature>
<sequence length="263" mass="30363">MGRSNGSKSKRGSKAKPASESKQGSKSKRGSESKQGLKSKQGFESKQTIIIDTTNHRPKGEGGDLTIQMKPPTKTSQKSKLNWNWGFLSMYEKRRMIKQNLRGMGKGRTVPGSRPSVNACVPAFPDSTAEMFYILNHIHTPEMFPFTEPVKAIWNESIEEVKPTFKTALDYVKILLVKRMKHPKVKGLPQSPCSLENAIREKANEHQLRNNEIMKKFETMSCTEEARYLSHLHKRTKEFHLKWFRYYKNKPKVFQKLCDPRQY</sequence>
<dbReference type="EMBL" id="JAZDUA010000095">
    <property type="protein sequence ID" value="KAK7868427.1"/>
    <property type="molecule type" value="Genomic_DNA"/>
</dbReference>
<gene>
    <name evidence="2" type="ORF">R5R35_005050</name>
</gene>
<protein>
    <submittedName>
        <fullName evidence="2">Uncharacterized protein</fullName>
    </submittedName>
</protein>
<name>A0AAN9VXV1_9ORTH</name>
<evidence type="ECO:0000313" key="2">
    <source>
        <dbReference type="EMBL" id="KAK7868427.1"/>
    </source>
</evidence>
<proteinExistence type="predicted"/>
<dbReference type="AlphaFoldDB" id="A0AAN9VXV1"/>
<evidence type="ECO:0000313" key="3">
    <source>
        <dbReference type="Proteomes" id="UP001378592"/>
    </source>
</evidence>
<feature type="region of interest" description="Disordered" evidence="1">
    <location>
        <begin position="1"/>
        <end position="78"/>
    </location>
</feature>
<comment type="caution">
    <text evidence="2">The sequence shown here is derived from an EMBL/GenBank/DDBJ whole genome shotgun (WGS) entry which is preliminary data.</text>
</comment>
<keyword evidence="3" id="KW-1185">Reference proteome</keyword>
<accession>A0AAN9VXV1</accession>
<dbReference type="Proteomes" id="UP001378592">
    <property type="component" value="Unassembled WGS sequence"/>
</dbReference>
<evidence type="ECO:0000256" key="1">
    <source>
        <dbReference type="SAM" id="MobiDB-lite"/>
    </source>
</evidence>
<reference evidence="2 3" key="1">
    <citation type="submission" date="2024-03" db="EMBL/GenBank/DDBJ databases">
        <title>The genome assembly and annotation of the cricket Gryllus longicercus Weissman &amp; Gray.</title>
        <authorList>
            <person name="Szrajer S."/>
            <person name="Gray D."/>
            <person name="Ylla G."/>
        </authorList>
    </citation>
    <scope>NUCLEOTIDE SEQUENCE [LARGE SCALE GENOMIC DNA]</scope>
    <source>
        <strain evidence="2">DAG 2021-001</strain>
        <tissue evidence="2">Whole body minus gut</tissue>
    </source>
</reference>
<organism evidence="2 3">
    <name type="scientific">Gryllus longicercus</name>
    <dbReference type="NCBI Taxonomy" id="2509291"/>
    <lineage>
        <taxon>Eukaryota</taxon>
        <taxon>Metazoa</taxon>
        <taxon>Ecdysozoa</taxon>
        <taxon>Arthropoda</taxon>
        <taxon>Hexapoda</taxon>
        <taxon>Insecta</taxon>
        <taxon>Pterygota</taxon>
        <taxon>Neoptera</taxon>
        <taxon>Polyneoptera</taxon>
        <taxon>Orthoptera</taxon>
        <taxon>Ensifera</taxon>
        <taxon>Gryllidea</taxon>
        <taxon>Grylloidea</taxon>
        <taxon>Gryllidae</taxon>
        <taxon>Gryllinae</taxon>
        <taxon>Gryllus</taxon>
    </lineage>
</organism>